<proteinExistence type="predicted"/>
<protein>
    <submittedName>
        <fullName evidence="1">Uncharacterized protein</fullName>
    </submittedName>
</protein>
<accession>A0AA38HF89</accession>
<dbReference type="Proteomes" id="UP001168821">
    <property type="component" value="Unassembled WGS sequence"/>
</dbReference>
<evidence type="ECO:0000313" key="2">
    <source>
        <dbReference type="Proteomes" id="UP001168821"/>
    </source>
</evidence>
<gene>
    <name evidence="1" type="ORF">Zmor_012235</name>
</gene>
<evidence type="ECO:0000313" key="1">
    <source>
        <dbReference type="EMBL" id="KAJ3615870.1"/>
    </source>
</evidence>
<dbReference type="AlphaFoldDB" id="A0AA38HF89"/>
<organism evidence="1 2">
    <name type="scientific">Zophobas morio</name>
    <dbReference type="NCBI Taxonomy" id="2755281"/>
    <lineage>
        <taxon>Eukaryota</taxon>
        <taxon>Metazoa</taxon>
        <taxon>Ecdysozoa</taxon>
        <taxon>Arthropoda</taxon>
        <taxon>Hexapoda</taxon>
        <taxon>Insecta</taxon>
        <taxon>Pterygota</taxon>
        <taxon>Neoptera</taxon>
        <taxon>Endopterygota</taxon>
        <taxon>Coleoptera</taxon>
        <taxon>Polyphaga</taxon>
        <taxon>Cucujiformia</taxon>
        <taxon>Tenebrionidae</taxon>
        <taxon>Zophobas</taxon>
    </lineage>
</organism>
<dbReference type="EMBL" id="JALNTZ010003845">
    <property type="protein sequence ID" value="KAJ3615870.1"/>
    <property type="molecule type" value="Genomic_DNA"/>
</dbReference>
<keyword evidence="2" id="KW-1185">Reference proteome</keyword>
<comment type="caution">
    <text evidence="1">The sequence shown here is derived from an EMBL/GenBank/DDBJ whole genome shotgun (WGS) entry which is preliminary data.</text>
</comment>
<sequence>MSIGEIYRLGISRCLLQGLSMASFKSIRDIGSATAARRAARDVCAIIYPFTEEGEKRKKAEWLHYEYSFRHKSCSHVDCDVLNRLGDVSKIFSFPYNYVSLAKVV</sequence>
<reference evidence="1" key="1">
    <citation type="journal article" date="2023" name="G3 (Bethesda)">
        <title>Whole genome assemblies of Zophobas morio and Tenebrio molitor.</title>
        <authorList>
            <person name="Kaur S."/>
            <person name="Stinson S.A."/>
            <person name="diCenzo G.C."/>
        </authorList>
    </citation>
    <scope>NUCLEOTIDE SEQUENCE</scope>
    <source>
        <strain evidence="1">QUZm001</strain>
    </source>
</reference>
<name>A0AA38HF89_9CUCU</name>